<evidence type="ECO:0000313" key="5">
    <source>
        <dbReference type="EMBL" id="SFS01065.1"/>
    </source>
</evidence>
<dbReference type="PANTHER" id="PTHR32308">
    <property type="entry name" value="LYASE BETA SUBUNIT, PUTATIVE (AFU_ORTHOLOGUE AFUA_4G13030)-RELATED"/>
    <property type="match status" value="1"/>
</dbReference>
<dbReference type="SUPFAM" id="SSF51621">
    <property type="entry name" value="Phosphoenolpyruvate/pyruvate domain"/>
    <property type="match status" value="1"/>
</dbReference>
<dbReference type="OrthoDB" id="9170at2157"/>
<organism evidence="5 6">
    <name type="scientific">Halomicrobium zhouii</name>
    <dbReference type="NCBI Taxonomy" id="767519"/>
    <lineage>
        <taxon>Archaea</taxon>
        <taxon>Methanobacteriati</taxon>
        <taxon>Methanobacteriota</taxon>
        <taxon>Stenosarchaea group</taxon>
        <taxon>Halobacteria</taxon>
        <taxon>Halobacteriales</taxon>
        <taxon>Haloarculaceae</taxon>
        <taxon>Halomicrobium</taxon>
    </lineage>
</organism>
<dbReference type="Proteomes" id="UP000199062">
    <property type="component" value="Unassembled WGS sequence"/>
</dbReference>
<dbReference type="InterPro" id="IPR015813">
    <property type="entry name" value="Pyrv/PenolPyrv_kinase-like_dom"/>
</dbReference>
<name>A0A1I6LC66_9EURY</name>
<protein>
    <submittedName>
        <fullName evidence="5">Citrate lyase subunit beta / citryl-CoA lyase</fullName>
    </submittedName>
</protein>
<dbReference type="InterPro" id="IPR005000">
    <property type="entry name" value="Aldolase/citrate-lyase_domain"/>
</dbReference>
<dbReference type="PIRSF" id="PIRSF015582">
    <property type="entry name" value="Cit_lyase_B"/>
    <property type="match status" value="1"/>
</dbReference>
<dbReference type="AlphaFoldDB" id="A0A1I6LC66"/>
<dbReference type="Gene3D" id="3.20.20.60">
    <property type="entry name" value="Phosphoenolpyruvate-binding domains"/>
    <property type="match status" value="1"/>
</dbReference>
<evidence type="ECO:0000313" key="6">
    <source>
        <dbReference type="Proteomes" id="UP000199062"/>
    </source>
</evidence>
<feature type="domain" description="HpcH/HpaI aldolase/citrate lyase" evidence="4">
    <location>
        <begin position="4"/>
        <end position="214"/>
    </location>
</feature>
<comment type="cofactor">
    <cofactor evidence="1">
        <name>Mg(2+)</name>
        <dbReference type="ChEBI" id="CHEBI:18420"/>
    </cofactor>
</comment>
<dbReference type="GO" id="GO:0006107">
    <property type="term" value="P:oxaloacetate metabolic process"/>
    <property type="evidence" value="ECO:0007669"/>
    <property type="project" value="TreeGrafter"/>
</dbReference>
<proteinExistence type="predicted"/>
<keyword evidence="3" id="KW-0460">Magnesium</keyword>
<accession>A0A1I6LC66</accession>
<dbReference type="PANTHER" id="PTHR32308:SF0">
    <property type="entry name" value="HPCH_HPAI ALDOLASE_CITRATE LYASE DOMAIN-CONTAINING PROTEIN"/>
    <property type="match status" value="1"/>
</dbReference>
<evidence type="ECO:0000259" key="4">
    <source>
        <dbReference type="Pfam" id="PF03328"/>
    </source>
</evidence>
<keyword evidence="6" id="KW-1185">Reference proteome</keyword>
<dbReference type="InterPro" id="IPR011206">
    <property type="entry name" value="Citrate_lyase_beta/mcl1/mcl2"/>
</dbReference>
<dbReference type="EMBL" id="FOZK01000002">
    <property type="protein sequence ID" value="SFS01065.1"/>
    <property type="molecule type" value="Genomic_DNA"/>
</dbReference>
<keyword evidence="2" id="KW-0479">Metal-binding</keyword>
<dbReference type="RefSeq" id="WP_089816783.1">
    <property type="nucleotide sequence ID" value="NZ_FOZK01000002.1"/>
</dbReference>
<dbReference type="GO" id="GO:0016829">
    <property type="term" value="F:lyase activity"/>
    <property type="evidence" value="ECO:0007669"/>
    <property type="project" value="UniProtKB-KW"/>
</dbReference>
<reference evidence="5 6" key="1">
    <citation type="submission" date="2016-10" db="EMBL/GenBank/DDBJ databases">
        <authorList>
            <person name="de Groot N.N."/>
        </authorList>
    </citation>
    <scope>NUCLEOTIDE SEQUENCE [LARGE SCALE GENOMIC DNA]</scope>
    <source>
        <strain evidence="5 6">CGMCC 1.10457</strain>
    </source>
</reference>
<sequence>MVRRSVLISPGDQPDKLRKAATSGADAVVFDLEDGVAPDRKDVAREVVRDAIADFDADCELCVRVNPIGAGATHDLDAVLEDAAPDSVMLPKTSGPSEVRMLFRKLRNRNAPLPVIALVESAEGVLGATDIATAAPTSALVFGAEDLAGNIGATRSAEGSELAYARQHVVLAGRAAGVDLIDTHYTKYEDEAGLRDDARRGCHLGYDGKLAIHPAQIDAIHDAFRPDPERVEWARTIMTAKRDADAEDRGVFVVEGEMIDAPQIHQAERILERAGEGKRR</sequence>
<evidence type="ECO:0000256" key="3">
    <source>
        <dbReference type="ARBA" id="ARBA00022842"/>
    </source>
</evidence>
<dbReference type="Pfam" id="PF03328">
    <property type="entry name" value="HpcH_HpaI"/>
    <property type="match status" value="1"/>
</dbReference>
<dbReference type="InterPro" id="IPR040442">
    <property type="entry name" value="Pyrv_kinase-like_dom_sf"/>
</dbReference>
<dbReference type="GO" id="GO:0000287">
    <property type="term" value="F:magnesium ion binding"/>
    <property type="evidence" value="ECO:0007669"/>
    <property type="project" value="TreeGrafter"/>
</dbReference>
<dbReference type="STRING" id="767519.SAMN05216559_2443"/>
<evidence type="ECO:0000256" key="2">
    <source>
        <dbReference type="ARBA" id="ARBA00022723"/>
    </source>
</evidence>
<keyword evidence="5" id="KW-0456">Lyase</keyword>
<evidence type="ECO:0000256" key="1">
    <source>
        <dbReference type="ARBA" id="ARBA00001946"/>
    </source>
</evidence>
<gene>
    <name evidence="5" type="ORF">SAMN05216559_2443</name>
</gene>